<dbReference type="SMART" id="SM00422">
    <property type="entry name" value="HTH_MERR"/>
    <property type="match status" value="1"/>
</dbReference>
<dbReference type="GO" id="GO:0003700">
    <property type="term" value="F:DNA-binding transcription factor activity"/>
    <property type="evidence" value="ECO:0007669"/>
    <property type="project" value="InterPro"/>
</dbReference>
<dbReference type="EMBL" id="MSPT01000012">
    <property type="protein sequence ID" value="ONK26908.1"/>
    <property type="molecule type" value="Genomic_DNA"/>
</dbReference>
<comment type="caution">
    <text evidence="4">The sequence shown here is derived from an EMBL/GenBank/DDBJ whole genome shotgun (WGS) entry which is preliminary data.</text>
</comment>
<dbReference type="GO" id="GO:0003677">
    <property type="term" value="F:DNA binding"/>
    <property type="evidence" value="ECO:0007669"/>
    <property type="project" value="UniProtKB-KW"/>
</dbReference>
<dbReference type="InterPro" id="IPR000551">
    <property type="entry name" value="MerR-type_HTH_dom"/>
</dbReference>
<sequence>MNIKKVSDLLGLSSDTIRYYERVGLIPPVHRNHAGNRDFGERDVAALELVRCFRSAGVSVESLIDYISLCQDGDNQHLEERRAILIVEREKLQKKIDELSAAISRLDYKIDNYEKIMVKEMKSMKNAKQK</sequence>
<evidence type="ECO:0000313" key="7">
    <source>
        <dbReference type="Proteomes" id="UP000188946"/>
    </source>
</evidence>
<dbReference type="EMBL" id="MSPR01000010">
    <property type="protein sequence ID" value="ONK28774.1"/>
    <property type="molecule type" value="Genomic_DNA"/>
</dbReference>
<organism evidence="4 6">
    <name type="scientific">Streptococcus azizii</name>
    <dbReference type="NCBI Taxonomy" id="1579424"/>
    <lineage>
        <taxon>Bacteria</taxon>
        <taxon>Bacillati</taxon>
        <taxon>Bacillota</taxon>
        <taxon>Bacilli</taxon>
        <taxon>Lactobacillales</taxon>
        <taxon>Streptococcaceae</taxon>
        <taxon>Streptococcus</taxon>
    </lineage>
</organism>
<evidence type="ECO:0000313" key="4">
    <source>
        <dbReference type="EMBL" id="ONK26908.1"/>
    </source>
</evidence>
<dbReference type="Pfam" id="PF13411">
    <property type="entry name" value="MerR_1"/>
    <property type="match status" value="1"/>
</dbReference>
<keyword evidence="2" id="KW-0175">Coiled coil</keyword>
<protein>
    <submittedName>
        <fullName evidence="4">MerR family transcriptional regulator</fullName>
    </submittedName>
</protein>
<dbReference type="PANTHER" id="PTHR30204">
    <property type="entry name" value="REDOX-CYCLING DRUG-SENSING TRANSCRIPTIONAL ACTIVATOR SOXR"/>
    <property type="match status" value="1"/>
</dbReference>
<dbReference type="InterPro" id="IPR047057">
    <property type="entry name" value="MerR_fam"/>
</dbReference>
<dbReference type="InterPro" id="IPR009061">
    <property type="entry name" value="DNA-bd_dom_put_sf"/>
</dbReference>
<dbReference type="NCBIfam" id="NF041849">
    <property type="entry name" value="trans_regNmlR"/>
    <property type="match status" value="1"/>
</dbReference>
<keyword evidence="1" id="KW-0238">DNA-binding</keyword>
<name>A0AB36JLL8_9STRE</name>
<dbReference type="Proteomes" id="UP000188600">
    <property type="component" value="Unassembled WGS sequence"/>
</dbReference>
<dbReference type="PROSITE" id="PS50937">
    <property type="entry name" value="HTH_MERR_2"/>
    <property type="match status" value="1"/>
</dbReference>
<accession>A0AB36JLL8</accession>
<evidence type="ECO:0000259" key="3">
    <source>
        <dbReference type="PROSITE" id="PS50937"/>
    </source>
</evidence>
<dbReference type="AlphaFoldDB" id="A0AB36JLL8"/>
<dbReference type="SUPFAM" id="SSF46955">
    <property type="entry name" value="Putative DNA-binding domain"/>
    <property type="match status" value="1"/>
</dbReference>
<evidence type="ECO:0000313" key="5">
    <source>
        <dbReference type="EMBL" id="ONK28774.1"/>
    </source>
</evidence>
<evidence type="ECO:0000256" key="1">
    <source>
        <dbReference type="ARBA" id="ARBA00023125"/>
    </source>
</evidence>
<proteinExistence type="predicted"/>
<dbReference type="Gene3D" id="1.10.1660.10">
    <property type="match status" value="1"/>
</dbReference>
<dbReference type="CDD" id="cd01109">
    <property type="entry name" value="HTH_YyaN"/>
    <property type="match status" value="1"/>
</dbReference>
<reference evidence="6 7" key="1">
    <citation type="submission" date="2016-12" db="EMBL/GenBank/DDBJ databases">
        <authorList>
            <person name="Gulvik C.A."/>
        </authorList>
    </citation>
    <scope>NUCLEOTIDE SEQUENCE [LARGE SCALE GENOMIC DNA]</scope>
    <source>
        <strain evidence="5 7">12-5202</strain>
        <strain evidence="4 6">12-5291</strain>
    </source>
</reference>
<dbReference type="RefSeq" id="WP_076996149.1">
    <property type="nucleotide sequence ID" value="NZ_MSPR01000010.1"/>
</dbReference>
<dbReference type="Proteomes" id="UP000188946">
    <property type="component" value="Unassembled WGS sequence"/>
</dbReference>
<feature type="coiled-coil region" evidence="2">
    <location>
        <begin position="75"/>
        <end position="130"/>
    </location>
</feature>
<keyword evidence="7" id="KW-1185">Reference proteome</keyword>
<dbReference type="PANTHER" id="PTHR30204:SF98">
    <property type="entry name" value="HTH-TYPE TRANSCRIPTIONAL REGULATOR ADHR"/>
    <property type="match status" value="1"/>
</dbReference>
<gene>
    <name evidence="5" type="ORF">BVE84_05960</name>
    <name evidence="4" type="ORF">BVE86_06155</name>
</gene>
<feature type="domain" description="HTH merR-type" evidence="3">
    <location>
        <begin position="1"/>
        <end position="69"/>
    </location>
</feature>
<evidence type="ECO:0000313" key="6">
    <source>
        <dbReference type="Proteomes" id="UP000188600"/>
    </source>
</evidence>
<evidence type="ECO:0000256" key="2">
    <source>
        <dbReference type="SAM" id="Coils"/>
    </source>
</evidence>